<dbReference type="AlphaFoldDB" id="G7WKP5"/>
<evidence type="ECO:0000313" key="1">
    <source>
        <dbReference type="EMBL" id="AET63524.1"/>
    </source>
</evidence>
<reference evidence="1 2" key="1">
    <citation type="journal article" date="2012" name="PLoS ONE">
        <title>The genome characteristics and predicted function of methyl-group oxidation pathway in the obligate aceticlastic methanogens, Methanosaeta spp.</title>
        <authorList>
            <person name="Zhu J."/>
            <person name="Zheng H."/>
            <person name="Ai G."/>
            <person name="Zhang G."/>
            <person name="Liu D."/>
            <person name="Liu X."/>
            <person name="Dong X."/>
        </authorList>
    </citation>
    <scope>NUCLEOTIDE SEQUENCE [LARGE SCALE GENOMIC DNA]</scope>
    <source>
        <strain evidence="1 2">6Ac</strain>
    </source>
</reference>
<gene>
    <name evidence="1" type="ordered locus">Mhar_0133</name>
</gene>
<sequence length="144" mass="15354">MAMKWRLFGILAIALAAMATASVSASATASEIPNLVGLWSGVGNGYGDEGGYVSDEDSDILTMNVTEQRGRIFNGVVTYTEDGVEMTEEFAGVIALDNTTFYIAEFGSGYDVGTIVSEDEVELLYLQDGEGGGVFIDTLRRVVE</sequence>
<dbReference type="GeneID" id="12509302"/>
<dbReference type="Proteomes" id="UP000005877">
    <property type="component" value="Chromosome"/>
</dbReference>
<accession>G7WKP5</accession>
<dbReference type="RefSeq" id="WP_014585712.1">
    <property type="nucleotide sequence ID" value="NC_017527.1"/>
</dbReference>
<dbReference type="HOGENOM" id="CLU_146461_0_0_2"/>
<organism evidence="1 2">
    <name type="scientific">Methanothrix harundinacea (strain 6Ac)</name>
    <name type="common">Methanosaeta harundinacea</name>
    <dbReference type="NCBI Taxonomy" id="1110509"/>
    <lineage>
        <taxon>Archaea</taxon>
        <taxon>Methanobacteriati</taxon>
        <taxon>Methanobacteriota</taxon>
        <taxon>Stenosarchaea group</taxon>
        <taxon>Methanomicrobia</taxon>
        <taxon>Methanotrichales</taxon>
        <taxon>Methanotrichaceae</taxon>
        <taxon>Methanothrix</taxon>
    </lineage>
</organism>
<dbReference type="OrthoDB" id="116284at2157"/>
<dbReference type="KEGG" id="mhi:Mhar_0133"/>
<evidence type="ECO:0000313" key="2">
    <source>
        <dbReference type="Proteomes" id="UP000005877"/>
    </source>
</evidence>
<keyword evidence="2" id="KW-1185">Reference proteome</keyword>
<protein>
    <recommendedName>
        <fullName evidence="3">Lipocalin-like domain-containing protein</fullName>
    </recommendedName>
</protein>
<evidence type="ECO:0008006" key="3">
    <source>
        <dbReference type="Google" id="ProtNLM"/>
    </source>
</evidence>
<dbReference type="EMBL" id="CP003117">
    <property type="protein sequence ID" value="AET63524.1"/>
    <property type="molecule type" value="Genomic_DNA"/>
</dbReference>
<name>G7WKP5_METH6</name>
<dbReference type="PATRIC" id="fig|1110509.7.peg.144"/>
<proteinExistence type="predicted"/>